<evidence type="ECO:0000256" key="5">
    <source>
        <dbReference type="ARBA" id="ARBA00023136"/>
    </source>
</evidence>
<feature type="transmembrane region" description="Helical" evidence="6">
    <location>
        <begin position="45"/>
        <end position="64"/>
    </location>
</feature>
<feature type="transmembrane region" description="Helical" evidence="6">
    <location>
        <begin position="254"/>
        <end position="275"/>
    </location>
</feature>
<evidence type="ECO:0000256" key="3">
    <source>
        <dbReference type="ARBA" id="ARBA00022692"/>
    </source>
</evidence>
<dbReference type="PANTHER" id="PTHR11101">
    <property type="entry name" value="PHOSPHATE TRANSPORTER"/>
    <property type="match status" value="1"/>
</dbReference>
<dbReference type="EMBL" id="MHKL01000006">
    <property type="protein sequence ID" value="OGY89833.1"/>
    <property type="molecule type" value="Genomic_DNA"/>
</dbReference>
<evidence type="ECO:0000256" key="6">
    <source>
        <dbReference type="SAM" id="Phobius"/>
    </source>
</evidence>
<name>A0A1G2BKU0_9BACT</name>
<sequence length="330" mass="34892">MDSALVLVIVITFLAAIYNFYNGANDCANSIATTVSSRVLTPTKAIMLAAFFNTIGAFISTEVAKTIGKGFLPESHMTSAVLISAMIGAIAWSAFATHTGLPVSITHSIIGGIFGAGAAAYGLGAFKWQVFKKVIVAMFTSPVMGFIVGLLMLAAIFWFFRKGHLAILNKVFGKLQLLSASFMALSHGMNDTQNAMGVITASLLAGGFIGAFEVPVWVILFSSVIMGLGTFYGGKKVIKTMGMKMTKIRPVEGFAAETAASVVIFISSLLGLPISTTHVISTSIMGVGSVKRFSAVRWGVAREVIIAWVVTIPAAALVSALSYWLIDRLI</sequence>
<keyword evidence="5 6" id="KW-0472">Membrane</keyword>
<feature type="transmembrane region" description="Helical" evidence="6">
    <location>
        <begin position="5"/>
        <end position="21"/>
    </location>
</feature>
<feature type="transmembrane region" description="Helical" evidence="6">
    <location>
        <begin position="216"/>
        <end position="234"/>
    </location>
</feature>
<accession>A0A1G2BKU0</accession>
<comment type="caution">
    <text evidence="7">The sequence shown here is derived from an EMBL/GenBank/DDBJ whole genome shotgun (WGS) entry which is preliminary data.</text>
</comment>
<reference evidence="7 8" key="1">
    <citation type="journal article" date="2016" name="Nat. Commun.">
        <title>Thousands of microbial genomes shed light on interconnected biogeochemical processes in an aquifer system.</title>
        <authorList>
            <person name="Anantharaman K."/>
            <person name="Brown C.T."/>
            <person name="Hug L.A."/>
            <person name="Sharon I."/>
            <person name="Castelle C.J."/>
            <person name="Probst A.J."/>
            <person name="Thomas B.C."/>
            <person name="Singh A."/>
            <person name="Wilkins M.J."/>
            <person name="Karaoz U."/>
            <person name="Brodie E.L."/>
            <person name="Williams K.H."/>
            <person name="Hubbard S.S."/>
            <person name="Banfield J.F."/>
        </authorList>
    </citation>
    <scope>NUCLEOTIDE SEQUENCE [LARGE SCALE GENOMIC DNA]</scope>
</reference>
<evidence type="ECO:0000256" key="4">
    <source>
        <dbReference type="ARBA" id="ARBA00022989"/>
    </source>
</evidence>
<feature type="transmembrane region" description="Helical" evidence="6">
    <location>
        <begin position="76"/>
        <end position="95"/>
    </location>
</feature>
<feature type="transmembrane region" description="Helical" evidence="6">
    <location>
        <begin position="135"/>
        <end position="160"/>
    </location>
</feature>
<evidence type="ECO:0000256" key="1">
    <source>
        <dbReference type="ARBA" id="ARBA00004141"/>
    </source>
</evidence>
<dbReference type="Pfam" id="PF01384">
    <property type="entry name" value="PHO4"/>
    <property type="match status" value="2"/>
</dbReference>
<feature type="transmembrane region" description="Helical" evidence="6">
    <location>
        <begin position="192"/>
        <end position="210"/>
    </location>
</feature>
<evidence type="ECO:0008006" key="9">
    <source>
        <dbReference type="Google" id="ProtNLM"/>
    </source>
</evidence>
<evidence type="ECO:0000313" key="7">
    <source>
        <dbReference type="EMBL" id="OGY89833.1"/>
    </source>
</evidence>
<dbReference type="GO" id="GO:0035435">
    <property type="term" value="P:phosphate ion transmembrane transport"/>
    <property type="evidence" value="ECO:0007669"/>
    <property type="project" value="TreeGrafter"/>
</dbReference>
<keyword evidence="2" id="KW-0813">Transport</keyword>
<gene>
    <name evidence="7" type="ORF">A2927_01160</name>
</gene>
<dbReference type="GO" id="GO:0005315">
    <property type="term" value="F:phosphate transmembrane transporter activity"/>
    <property type="evidence" value="ECO:0007669"/>
    <property type="project" value="InterPro"/>
</dbReference>
<comment type="subcellular location">
    <subcellularLocation>
        <location evidence="1">Membrane</location>
        <topology evidence="1">Multi-pass membrane protein</topology>
    </subcellularLocation>
</comment>
<protein>
    <recommendedName>
        <fullName evidence="9">Inorganic phosphate transporter</fullName>
    </recommendedName>
</protein>
<dbReference type="Proteomes" id="UP000178849">
    <property type="component" value="Unassembled WGS sequence"/>
</dbReference>
<proteinExistence type="predicted"/>
<dbReference type="GO" id="GO:0016020">
    <property type="term" value="C:membrane"/>
    <property type="evidence" value="ECO:0007669"/>
    <property type="project" value="UniProtKB-SubCell"/>
</dbReference>
<dbReference type="InterPro" id="IPR001204">
    <property type="entry name" value="Phos_transporter"/>
</dbReference>
<dbReference type="AlphaFoldDB" id="A0A1G2BKU0"/>
<keyword evidence="3 6" id="KW-0812">Transmembrane</keyword>
<organism evidence="7 8">
    <name type="scientific">Candidatus Komeilibacteria bacterium RIFCSPLOWO2_01_FULL_45_10</name>
    <dbReference type="NCBI Taxonomy" id="1798550"/>
    <lineage>
        <taxon>Bacteria</taxon>
        <taxon>Candidatus Komeiliibacteriota</taxon>
    </lineage>
</organism>
<dbReference type="STRING" id="1798550.A2927_01160"/>
<evidence type="ECO:0000256" key="2">
    <source>
        <dbReference type="ARBA" id="ARBA00022448"/>
    </source>
</evidence>
<keyword evidence="4 6" id="KW-1133">Transmembrane helix</keyword>
<feature type="transmembrane region" description="Helical" evidence="6">
    <location>
        <begin position="305"/>
        <end position="326"/>
    </location>
</feature>
<feature type="transmembrane region" description="Helical" evidence="6">
    <location>
        <begin position="101"/>
        <end position="123"/>
    </location>
</feature>
<dbReference type="PANTHER" id="PTHR11101:SF80">
    <property type="entry name" value="PHOSPHATE TRANSPORTER"/>
    <property type="match status" value="1"/>
</dbReference>
<evidence type="ECO:0000313" key="8">
    <source>
        <dbReference type="Proteomes" id="UP000178849"/>
    </source>
</evidence>